<evidence type="ECO:0000256" key="11">
    <source>
        <dbReference type="ARBA" id="ARBA00023136"/>
    </source>
</evidence>
<keyword evidence="5 15" id="KW-0479">Metal-binding</keyword>
<keyword evidence="17" id="KW-0175">Coiled coil</keyword>
<dbReference type="GO" id="GO:0045332">
    <property type="term" value="P:phospholipid translocation"/>
    <property type="evidence" value="ECO:0007669"/>
    <property type="project" value="TreeGrafter"/>
</dbReference>
<comment type="caution">
    <text evidence="21">The sequence shown here is derived from an EMBL/GenBank/DDBJ whole genome shotgun (WGS) entry which is preliminary data.</text>
</comment>
<evidence type="ECO:0000259" key="20">
    <source>
        <dbReference type="Pfam" id="PF16212"/>
    </source>
</evidence>
<feature type="transmembrane region" description="Helical" evidence="16">
    <location>
        <begin position="836"/>
        <end position="858"/>
    </location>
</feature>
<evidence type="ECO:0000256" key="12">
    <source>
        <dbReference type="ARBA" id="ARBA00034036"/>
    </source>
</evidence>
<feature type="domain" description="P-type ATPase N-terminal" evidence="19">
    <location>
        <begin position="34"/>
        <end position="85"/>
    </location>
</feature>
<feature type="binding site" evidence="15">
    <location>
        <position position="402"/>
    </location>
    <ligand>
        <name>Mg(2+)</name>
        <dbReference type="ChEBI" id="CHEBI:18420"/>
    </ligand>
</feature>
<evidence type="ECO:0000256" key="5">
    <source>
        <dbReference type="ARBA" id="ARBA00022723"/>
    </source>
</evidence>
<dbReference type="EMBL" id="CAJZBQ010000041">
    <property type="protein sequence ID" value="CAG9326660.1"/>
    <property type="molecule type" value="Genomic_DNA"/>
</dbReference>
<reference evidence="21" key="1">
    <citation type="submission" date="2021-09" db="EMBL/GenBank/DDBJ databases">
        <authorList>
            <consortium name="AG Swart"/>
            <person name="Singh M."/>
            <person name="Singh A."/>
            <person name="Seah K."/>
            <person name="Emmerich C."/>
        </authorList>
    </citation>
    <scope>NUCLEOTIDE SEQUENCE</scope>
    <source>
        <strain evidence="21">ATCC30299</strain>
    </source>
</reference>
<sequence length="1135" mass="129303">MQERLIENEAERRRTTSVVSTERSFQIPIPEPYPFTTNTISTSKYNCLTFLPKNLWNQFHKLANIYFLVVAVLQSIPAISVSGGVPNILLPLVFVMTVSAIKDLVEDLKRKRSDKEENVRQTHIRVGRDWRKVTWQEVRVGDIIRVKKDEYFPADIILLNTSDAKGICYIETKNLDGETNLKHKSASKDTQTHYEEDSKFDGLEATVRCEGPNPMIYQFNGLLTILDTVLVLASEQLLLRGSSLKNTDWITGIVVYTGHESKIMLNSPKSRAKASKLESQMNRQVIYIFFLQLGICVYAATFYAIWFDTSKSDTEQYLELDKSNDNAAAQFILQFFSWMLIFTNFVPISLLVTLEMVKFIQAIFIAWDLKLYYEPTDTPAKVQSSNLNEELGQINYVFSDKTGTLTCNIMEFRKFTIDGKSYGSNKRTPLNVKMPHVDFVDPNFDKNHPAAHDFLMHLATCHTIITENKDGEIEYKASSPDELALANAAKFFGYKFLGRDQDLNVILDVEGEEMKLNVLNVLEFSSDRKRMSVIVRMPDKKIKVLCKGADSILLPRLKQSETLDMTWMNLEEYANEGLRTLVLTSRDLTEAEYIAWNEKYSDALKDIHNREKRVAEVSEEIETQLTLLGATAIEDRLQDNVPETIKFLREAGINVWVLTGDKVETAINIGFSCNLITSEMVRIIVQSARTQEVQEELQKGILSTKAEPSSKFVLVITGDALIKAVRAEIKPLLMEITDSCNVVLACRVSPQQKADIVKLIRDSKASARTLAIGDGANDVNMITAAHVGIGISGLEGQQAVRASDYAVAQFSYLKRLMFVHGRECYRRNATLICYNFYKNVLLVMPIFFYGFFTVYSGQLLYNQWTYQVFNIIFAALPIVIYAVFDKEAEYETLENDTNHYKLGLKGRLFTTSAFWFWILEATLQACAICLISIFAICTVSGEWESGRMDSMWVYSVLVLALVIIVCNVKIILFSYIHFWFSLIIIALSILLYFLVSAIITEWLPMESFLDNYDGKGSTARMLKNPNSYLCMILITYFCFFMTPLIYKGVELTNLLRGKVGKVKDVELPEDGTDIDAEEEERRDRVLSELPVEDRLQAQESLSYFRRRHTGFAFSGEAGHAPQLTENLIYRTSLGW</sequence>
<feature type="domain" description="P-type ATPase A" evidence="18">
    <location>
        <begin position="121"/>
        <end position="190"/>
    </location>
</feature>
<feature type="transmembrane region" description="Helical" evidence="16">
    <location>
        <begin position="1026"/>
        <end position="1046"/>
    </location>
</feature>
<dbReference type="Gene3D" id="2.70.150.10">
    <property type="entry name" value="Calcium-transporting ATPase, cytoplasmic transduction domain A"/>
    <property type="match status" value="1"/>
</dbReference>
<dbReference type="GO" id="GO:0016887">
    <property type="term" value="F:ATP hydrolysis activity"/>
    <property type="evidence" value="ECO:0007669"/>
    <property type="project" value="InterPro"/>
</dbReference>
<accession>A0AAU9JM19</accession>
<feature type="binding site" evidence="14">
    <location>
        <position position="659"/>
    </location>
    <ligand>
        <name>ATP</name>
        <dbReference type="ChEBI" id="CHEBI:30616"/>
    </ligand>
</feature>
<dbReference type="InterPro" id="IPR018303">
    <property type="entry name" value="ATPase_P-typ_P_site"/>
</dbReference>
<dbReference type="InterPro" id="IPR059000">
    <property type="entry name" value="ATPase_P-type_domA"/>
</dbReference>
<feature type="binding site" evidence="15">
    <location>
        <position position="774"/>
    </location>
    <ligand>
        <name>Mg(2+)</name>
        <dbReference type="ChEBI" id="CHEBI:18420"/>
    </ligand>
</feature>
<feature type="transmembrane region" description="Helical" evidence="16">
    <location>
        <begin position="285"/>
        <end position="307"/>
    </location>
</feature>
<feature type="binding site" evidence="15">
    <location>
        <position position="778"/>
    </location>
    <ligand>
        <name>Mg(2+)</name>
        <dbReference type="ChEBI" id="CHEBI:18420"/>
    </ligand>
</feature>
<feature type="binding site" evidence="14">
    <location>
        <position position="747"/>
    </location>
    <ligand>
        <name>ATP</name>
        <dbReference type="ChEBI" id="CHEBI:30616"/>
    </ligand>
</feature>
<dbReference type="InterPro" id="IPR023298">
    <property type="entry name" value="ATPase_P-typ_TM_dom_sf"/>
</dbReference>
<dbReference type="SUPFAM" id="SSF81653">
    <property type="entry name" value="Calcium ATPase, transduction domain A"/>
    <property type="match status" value="1"/>
</dbReference>
<dbReference type="SUPFAM" id="SSF81660">
    <property type="entry name" value="Metal cation-transporting ATPase, ATP-binding domain N"/>
    <property type="match status" value="1"/>
</dbReference>
<feature type="binding site" evidence="14">
    <location>
        <position position="524"/>
    </location>
    <ligand>
        <name>ATP</name>
        <dbReference type="ChEBI" id="CHEBI:30616"/>
    </ligand>
</feature>
<dbReference type="AlphaFoldDB" id="A0AAU9JM19"/>
<evidence type="ECO:0000259" key="18">
    <source>
        <dbReference type="Pfam" id="PF00122"/>
    </source>
</evidence>
<feature type="transmembrane region" description="Helical" evidence="16">
    <location>
        <begin position="864"/>
        <end position="884"/>
    </location>
</feature>
<dbReference type="Proteomes" id="UP001162131">
    <property type="component" value="Unassembled WGS sequence"/>
</dbReference>
<feature type="transmembrane region" description="Helical" evidence="16">
    <location>
        <begin position="88"/>
        <end position="105"/>
    </location>
</feature>
<dbReference type="InterPro" id="IPR006539">
    <property type="entry name" value="P-type_ATPase_IV"/>
</dbReference>
<dbReference type="GO" id="GO:0000287">
    <property type="term" value="F:magnesium ion binding"/>
    <property type="evidence" value="ECO:0007669"/>
    <property type="project" value="UniProtKB-UniRule"/>
</dbReference>
<dbReference type="PANTHER" id="PTHR24092">
    <property type="entry name" value="PROBABLE PHOSPHOLIPID-TRANSPORTING ATPASE"/>
    <property type="match status" value="1"/>
</dbReference>
<keyword evidence="11 16" id="KW-0472">Membrane</keyword>
<feature type="binding site" evidence="15">
    <location>
        <position position="400"/>
    </location>
    <ligand>
        <name>Mg(2+)</name>
        <dbReference type="ChEBI" id="CHEBI:18420"/>
    </ligand>
</feature>
<dbReference type="InterPro" id="IPR023214">
    <property type="entry name" value="HAD_sf"/>
</dbReference>
<dbReference type="GO" id="GO:0140326">
    <property type="term" value="F:ATPase-coupled intramembrane lipid transporter activity"/>
    <property type="evidence" value="ECO:0007669"/>
    <property type="project" value="UniProtKB-EC"/>
</dbReference>
<dbReference type="GO" id="GO:0005524">
    <property type="term" value="F:ATP binding"/>
    <property type="evidence" value="ECO:0007669"/>
    <property type="project" value="UniProtKB-UniRule"/>
</dbReference>
<dbReference type="NCBIfam" id="TIGR01494">
    <property type="entry name" value="ATPase_P-type"/>
    <property type="match status" value="1"/>
</dbReference>
<feature type="domain" description="P-type ATPase C-terminal" evidence="20">
    <location>
        <begin position="800"/>
        <end position="1042"/>
    </location>
</feature>
<feature type="transmembrane region" description="Helical" evidence="16">
    <location>
        <begin position="327"/>
        <end position="352"/>
    </location>
</feature>
<feature type="transmembrane region" description="Helical" evidence="16">
    <location>
        <begin position="979"/>
        <end position="999"/>
    </location>
</feature>
<evidence type="ECO:0000256" key="4">
    <source>
        <dbReference type="ARBA" id="ARBA00022692"/>
    </source>
</evidence>
<feature type="transmembrane region" description="Helical" evidence="16">
    <location>
        <begin position="951"/>
        <end position="972"/>
    </location>
</feature>
<name>A0AAU9JM19_9CILI</name>
<evidence type="ECO:0000256" key="17">
    <source>
        <dbReference type="SAM" id="Coils"/>
    </source>
</evidence>
<feature type="binding site" evidence="14">
    <location>
        <position position="778"/>
    </location>
    <ligand>
        <name>ATP</name>
        <dbReference type="ChEBI" id="CHEBI:30616"/>
    </ligand>
</feature>
<dbReference type="EC" id="7.6.2.1" evidence="16"/>
<dbReference type="GO" id="GO:0005886">
    <property type="term" value="C:plasma membrane"/>
    <property type="evidence" value="ECO:0007669"/>
    <property type="project" value="TreeGrafter"/>
</dbReference>
<keyword evidence="22" id="KW-1185">Reference proteome</keyword>
<feature type="binding site" evidence="14">
    <location>
        <position position="482"/>
    </location>
    <ligand>
        <name>ATP</name>
        <dbReference type="ChEBI" id="CHEBI:30616"/>
    </ligand>
</feature>
<dbReference type="CDD" id="cd02073">
    <property type="entry name" value="P-type_ATPase_APLT_Dnf-like"/>
    <property type="match status" value="1"/>
</dbReference>
<evidence type="ECO:0000256" key="14">
    <source>
        <dbReference type="PIRSR" id="PIRSR606539-2"/>
    </source>
</evidence>
<dbReference type="InterPro" id="IPR032631">
    <property type="entry name" value="P-type_ATPase_N"/>
</dbReference>
<feature type="binding site" evidence="14">
    <location>
        <position position="401"/>
    </location>
    <ligand>
        <name>ATP</name>
        <dbReference type="ChEBI" id="CHEBI:30616"/>
    </ligand>
</feature>
<feature type="binding site" evidence="14">
    <location>
        <position position="753"/>
    </location>
    <ligand>
        <name>ATP</name>
        <dbReference type="ChEBI" id="CHEBI:30616"/>
    </ligand>
</feature>
<gene>
    <name evidence="21" type="ORF">BSTOLATCC_MIC41934</name>
</gene>
<feature type="coiled-coil region" evidence="17">
    <location>
        <begin position="98"/>
        <end position="125"/>
    </location>
</feature>
<dbReference type="Pfam" id="PF16212">
    <property type="entry name" value="PhoLip_ATPase_C"/>
    <property type="match status" value="1"/>
</dbReference>
<comment type="cofactor">
    <cofactor evidence="15">
        <name>Mg(2+)</name>
        <dbReference type="ChEBI" id="CHEBI:18420"/>
    </cofactor>
</comment>
<evidence type="ECO:0000256" key="6">
    <source>
        <dbReference type="ARBA" id="ARBA00022741"/>
    </source>
</evidence>
<feature type="active site" description="4-aspartylphosphate intermediate" evidence="13">
    <location>
        <position position="400"/>
    </location>
</feature>
<evidence type="ECO:0000313" key="21">
    <source>
        <dbReference type="EMBL" id="CAG9326660.1"/>
    </source>
</evidence>
<dbReference type="SFLD" id="SFLDG00002">
    <property type="entry name" value="C1.7:_P-type_atpase_like"/>
    <property type="match status" value="1"/>
</dbReference>
<keyword evidence="9 16" id="KW-1278">Translocase</keyword>
<evidence type="ECO:0000256" key="16">
    <source>
        <dbReference type="RuleBase" id="RU362033"/>
    </source>
</evidence>
<comment type="catalytic activity">
    <reaction evidence="12 16">
        <text>ATP + H2O + phospholipidSide 1 = ADP + phosphate + phospholipidSide 2.</text>
        <dbReference type="EC" id="7.6.2.1"/>
    </reaction>
</comment>
<dbReference type="SFLD" id="SFLDS00003">
    <property type="entry name" value="Haloacid_Dehalogenase"/>
    <property type="match status" value="1"/>
</dbReference>
<organism evidence="21 22">
    <name type="scientific">Blepharisma stoltei</name>
    <dbReference type="NCBI Taxonomy" id="1481888"/>
    <lineage>
        <taxon>Eukaryota</taxon>
        <taxon>Sar</taxon>
        <taxon>Alveolata</taxon>
        <taxon>Ciliophora</taxon>
        <taxon>Postciliodesmatophora</taxon>
        <taxon>Heterotrichea</taxon>
        <taxon>Heterotrichida</taxon>
        <taxon>Blepharismidae</taxon>
        <taxon>Blepharisma</taxon>
    </lineage>
</organism>
<feature type="binding site" evidence="14">
    <location>
        <position position="579"/>
    </location>
    <ligand>
        <name>ATP</name>
        <dbReference type="ChEBI" id="CHEBI:30616"/>
    </ligand>
</feature>
<evidence type="ECO:0000313" key="22">
    <source>
        <dbReference type="Proteomes" id="UP001162131"/>
    </source>
</evidence>
<dbReference type="InterPro" id="IPR036412">
    <property type="entry name" value="HAD-like_sf"/>
</dbReference>
<keyword evidence="6 14" id="KW-0547">Nucleotide-binding</keyword>
<dbReference type="Pfam" id="PF00122">
    <property type="entry name" value="E1-E2_ATPase"/>
    <property type="match status" value="1"/>
</dbReference>
<dbReference type="NCBIfam" id="TIGR01652">
    <property type="entry name" value="ATPase-Plipid"/>
    <property type="match status" value="1"/>
</dbReference>
<evidence type="ECO:0000256" key="9">
    <source>
        <dbReference type="ARBA" id="ARBA00022967"/>
    </source>
</evidence>
<proteinExistence type="inferred from homology"/>
<feature type="binding site" evidence="14">
    <location>
        <position position="777"/>
    </location>
    <ligand>
        <name>ATP</name>
        <dbReference type="ChEBI" id="CHEBI:30616"/>
    </ligand>
</feature>
<evidence type="ECO:0000256" key="15">
    <source>
        <dbReference type="PIRSR" id="PIRSR606539-3"/>
    </source>
</evidence>
<dbReference type="SUPFAM" id="SSF56784">
    <property type="entry name" value="HAD-like"/>
    <property type="match status" value="1"/>
</dbReference>
<dbReference type="InterPro" id="IPR001757">
    <property type="entry name" value="P_typ_ATPase"/>
</dbReference>
<feature type="binding site" evidence="14">
    <location>
        <position position="402"/>
    </location>
    <ligand>
        <name>ATP</name>
        <dbReference type="ChEBI" id="CHEBI:30616"/>
    </ligand>
</feature>
<keyword evidence="7 14" id="KW-0067">ATP-binding</keyword>
<dbReference type="InterPro" id="IPR008250">
    <property type="entry name" value="ATPase_P-typ_transduc_dom_A_sf"/>
</dbReference>
<dbReference type="Pfam" id="PF13246">
    <property type="entry name" value="Cation_ATPase"/>
    <property type="match status" value="1"/>
</dbReference>
<evidence type="ECO:0000256" key="7">
    <source>
        <dbReference type="ARBA" id="ARBA00022840"/>
    </source>
</evidence>
<feature type="transmembrane region" description="Helical" evidence="16">
    <location>
        <begin position="914"/>
        <end position="936"/>
    </location>
</feature>
<dbReference type="PROSITE" id="PS00154">
    <property type="entry name" value="ATPASE_E1_E2"/>
    <property type="match status" value="1"/>
</dbReference>
<evidence type="ECO:0000256" key="3">
    <source>
        <dbReference type="ARBA" id="ARBA00008109"/>
    </source>
</evidence>
<evidence type="ECO:0000256" key="2">
    <source>
        <dbReference type="ARBA" id="ARBA00004308"/>
    </source>
</evidence>
<dbReference type="FunFam" id="2.70.150.10:FF:000054">
    <property type="entry name" value="Phospholipid-transporting ATPase"/>
    <property type="match status" value="1"/>
</dbReference>
<comment type="subcellular location">
    <subcellularLocation>
        <location evidence="2">Endomembrane system</location>
    </subcellularLocation>
    <subcellularLocation>
        <location evidence="1 16">Membrane</location>
        <topology evidence="1 16">Multi-pass membrane protein</topology>
    </subcellularLocation>
</comment>
<dbReference type="SFLD" id="SFLDF00027">
    <property type="entry name" value="p-type_atpase"/>
    <property type="match status" value="1"/>
</dbReference>
<dbReference type="SUPFAM" id="SSF81665">
    <property type="entry name" value="Calcium ATPase, transmembrane domain M"/>
    <property type="match status" value="1"/>
</dbReference>
<evidence type="ECO:0000256" key="1">
    <source>
        <dbReference type="ARBA" id="ARBA00004141"/>
    </source>
</evidence>
<comment type="similarity">
    <text evidence="3 16">Belongs to the cation transport ATPase (P-type) (TC 3.A.3) family. Type IV subfamily.</text>
</comment>
<evidence type="ECO:0000256" key="8">
    <source>
        <dbReference type="ARBA" id="ARBA00022842"/>
    </source>
</evidence>
<dbReference type="InterPro" id="IPR023299">
    <property type="entry name" value="ATPase_P-typ_cyto_dom_N"/>
</dbReference>
<feature type="binding site" evidence="14">
    <location>
        <position position="547"/>
    </location>
    <ligand>
        <name>ATP</name>
        <dbReference type="ChEBI" id="CHEBI:30616"/>
    </ligand>
</feature>
<feature type="transmembrane region" description="Helical" evidence="16">
    <location>
        <begin position="63"/>
        <end position="82"/>
    </location>
</feature>
<evidence type="ECO:0000256" key="13">
    <source>
        <dbReference type="PIRSR" id="PIRSR606539-1"/>
    </source>
</evidence>
<dbReference type="InterPro" id="IPR032630">
    <property type="entry name" value="P_typ_ATPase_c"/>
</dbReference>
<keyword evidence="4 16" id="KW-0812">Transmembrane</keyword>
<evidence type="ECO:0000256" key="10">
    <source>
        <dbReference type="ARBA" id="ARBA00022989"/>
    </source>
</evidence>
<keyword evidence="8 15" id="KW-0460">Magnesium</keyword>
<feature type="binding site" evidence="14">
    <location>
        <position position="400"/>
    </location>
    <ligand>
        <name>ATP</name>
        <dbReference type="ChEBI" id="CHEBI:30616"/>
    </ligand>
</feature>
<dbReference type="PANTHER" id="PTHR24092:SF150">
    <property type="entry name" value="PHOSPHOLIPID-TRANSPORTING ATPASE"/>
    <property type="match status" value="1"/>
</dbReference>
<keyword evidence="10 16" id="KW-1133">Transmembrane helix</keyword>
<dbReference type="InterPro" id="IPR044492">
    <property type="entry name" value="P_typ_ATPase_HD_dom"/>
</dbReference>
<dbReference type="FunFam" id="3.40.50.1000:FF:000190">
    <property type="entry name" value="Phospholipid-transporting ATPase"/>
    <property type="match status" value="1"/>
</dbReference>
<feature type="binding site" evidence="14">
    <location>
        <position position="661"/>
    </location>
    <ligand>
        <name>ATP</name>
        <dbReference type="ChEBI" id="CHEBI:30616"/>
    </ligand>
</feature>
<protein>
    <recommendedName>
        <fullName evidence="16">Phospholipid-transporting ATPase</fullName>
        <ecNumber evidence="16">7.6.2.1</ecNumber>
    </recommendedName>
</protein>
<dbReference type="Gene3D" id="3.40.50.1000">
    <property type="entry name" value="HAD superfamily/HAD-like"/>
    <property type="match status" value="1"/>
</dbReference>
<evidence type="ECO:0000259" key="19">
    <source>
        <dbReference type="Pfam" id="PF16209"/>
    </source>
</evidence>
<dbReference type="Pfam" id="PF16209">
    <property type="entry name" value="PhoLip_ATPase_N"/>
    <property type="match status" value="1"/>
</dbReference>
<dbReference type="Gene3D" id="3.40.1110.10">
    <property type="entry name" value="Calcium-transporting ATPase, cytoplasmic domain N"/>
    <property type="match status" value="1"/>
</dbReference>
<feature type="binding site" evidence="14">
    <location>
        <position position="660"/>
    </location>
    <ligand>
        <name>ATP</name>
        <dbReference type="ChEBI" id="CHEBI:30616"/>
    </ligand>
</feature>
<dbReference type="PRINTS" id="PR00119">
    <property type="entry name" value="CATATPASE"/>
</dbReference>